<evidence type="ECO:0000313" key="2">
    <source>
        <dbReference type="EMBL" id="KAH7447382.1"/>
    </source>
</evidence>
<reference evidence="2" key="1">
    <citation type="submission" date="2021-08" db="EMBL/GenBank/DDBJ databases">
        <title>WGS assembly of Ceratopteris richardii.</title>
        <authorList>
            <person name="Marchant D.B."/>
            <person name="Chen G."/>
            <person name="Jenkins J."/>
            <person name="Shu S."/>
            <person name="Leebens-Mack J."/>
            <person name="Grimwood J."/>
            <person name="Schmutz J."/>
            <person name="Soltis P."/>
            <person name="Soltis D."/>
            <person name="Chen Z.-H."/>
        </authorList>
    </citation>
    <scope>NUCLEOTIDE SEQUENCE</scope>
    <source>
        <strain evidence="2">Whitten #5841</strain>
        <tissue evidence="2">Leaf</tissue>
    </source>
</reference>
<proteinExistence type="predicted"/>
<accession>A0A8T2VJ72</accession>
<dbReference type="AlphaFoldDB" id="A0A8T2VJ72"/>
<dbReference type="EMBL" id="CM035406">
    <property type="protein sequence ID" value="KAH7447382.1"/>
    <property type="molecule type" value="Genomic_DNA"/>
</dbReference>
<gene>
    <name evidence="2" type="ORF">KP509_01G104300</name>
</gene>
<keyword evidence="3" id="KW-1185">Reference proteome</keyword>
<dbReference type="Proteomes" id="UP000825935">
    <property type="component" value="Chromosome 1"/>
</dbReference>
<evidence type="ECO:0000256" key="1">
    <source>
        <dbReference type="SAM" id="Coils"/>
    </source>
</evidence>
<sequence>MNMMPPHAINIVKGSLIASRTIVTDAPNGSLSTVATIPSPPCQNAGLSKEHSDTPLASDDWIFPDYDFCQENESSSINENYIHDIFGLPPSFEEALEATSDIQTAINEYNDMPIHDDARSTCSSLEEHERNTCPSFDTHETFSPTSEKSISSEELQCWVEPPQLFSSNDLPHQVVRSSARDDAFRLIGNDPNIKGAIASLASDPEVWQVMMKNEKMKELREMYKGTQEQREKETSTDWSFISNQLSRDEKNAGHPLLQGISSTLGALIEITTQAASRLHKDIYKLFITIFSILTGSKLPPPNKEDSVDEVSRCTILLAILAIALIIAKRGQRRRRAN</sequence>
<dbReference type="OrthoDB" id="737041at2759"/>
<organism evidence="2 3">
    <name type="scientific">Ceratopteris richardii</name>
    <name type="common">Triangle waterfern</name>
    <dbReference type="NCBI Taxonomy" id="49495"/>
    <lineage>
        <taxon>Eukaryota</taxon>
        <taxon>Viridiplantae</taxon>
        <taxon>Streptophyta</taxon>
        <taxon>Embryophyta</taxon>
        <taxon>Tracheophyta</taxon>
        <taxon>Polypodiopsida</taxon>
        <taxon>Polypodiidae</taxon>
        <taxon>Polypodiales</taxon>
        <taxon>Pteridineae</taxon>
        <taxon>Pteridaceae</taxon>
        <taxon>Parkerioideae</taxon>
        <taxon>Ceratopteris</taxon>
    </lineage>
</organism>
<name>A0A8T2VJ72_CERRI</name>
<dbReference type="PANTHER" id="PTHR33625:SF4">
    <property type="entry name" value="OS08G0179900 PROTEIN"/>
    <property type="match status" value="1"/>
</dbReference>
<comment type="caution">
    <text evidence="2">The sequence shown here is derived from an EMBL/GenBank/DDBJ whole genome shotgun (WGS) entry which is preliminary data.</text>
</comment>
<evidence type="ECO:0000313" key="3">
    <source>
        <dbReference type="Proteomes" id="UP000825935"/>
    </source>
</evidence>
<protein>
    <submittedName>
        <fullName evidence="2">Uncharacterized protein</fullName>
    </submittedName>
</protein>
<keyword evidence="1" id="KW-0175">Coiled coil</keyword>
<feature type="coiled-coil region" evidence="1">
    <location>
        <begin position="209"/>
        <end position="236"/>
    </location>
</feature>
<dbReference type="PANTHER" id="PTHR33625">
    <property type="entry name" value="OS08G0179900 PROTEIN"/>
    <property type="match status" value="1"/>
</dbReference>